<dbReference type="EMBL" id="CP100355">
    <property type="protein sequence ID" value="UTF55264.1"/>
    <property type="molecule type" value="Genomic_DNA"/>
</dbReference>
<dbReference type="RefSeq" id="WP_254160133.1">
    <property type="nucleotide sequence ID" value="NZ_CP100355.1"/>
</dbReference>
<evidence type="ECO:0000313" key="2">
    <source>
        <dbReference type="EMBL" id="UTF55264.1"/>
    </source>
</evidence>
<keyword evidence="2" id="KW-0808">Transferase</keyword>
<dbReference type="Proteomes" id="UP001056855">
    <property type="component" value="Chromosome"/>
</dbReference>
<dbReference type="PANTHER" id="PTHR30244:SF42">
    <property type="entry name" value="UDP-2-ACETAMIDO-2-DEOXY-3-OXO-D-GLUCURONATE AMINOTRANSFERASE"/>
    <property type="match status" value="1"/>
</dbReference>
<dbReference type="PANTHER" id="PTHR30244">
    <property type="entry name" value="TRANSAMINASE"/>
    <property type="match status" value="1"/>
</dbReference>
<dbReference type="GO" id="GO:0008483">
    <property type="term" value="F:transaminase activity"/>
    <property type="evidence" value="ECO:0007669"/>
    <property type="project" value="UniProtKB-KW"/>
</dbReference>
<gene>
    <name evidence="2" type="ORF">NGM29_08445</name>
</gene>
<dbReference type="GO" id="GO:0030170">
    <property type="term" value="F:pyridoxal phosphate binding"/>
    <property type="evidence" value="ECO:0007669"/>
    <property type="project" value="TreeGrafter"/>
</dbReference>
<dbReference type="InterPro" id="IPR015424">
    <property type="entry name" value="PyrdxlP-dep_Trfase"/>
</dbReference>
<keyword evidence="3" id="KW-1185">Reference proteome</keyword>
<dbReference type="InterPro" id="IPR015422">
    <property type="entry name" value="PyrdxlP-dep_Trfase_small"/>
</dbReference>
<evidence type="ECO:0000313" key="3">
    <source>
        <dbReference type="Proteomes" id="UP001056855"/>
    </source>
</evidence>
<dbReference type="KEGG" id="sawl:NGM29_08445"/>
<evidence type="ECO:0000256" key="1">
    <source>
        <dbReference type="RuleBase" id="RU004508"/>
    </source>
</evidence>
<dbReference type="Gene3D" id="3.90.1150.10">
    <property type="entry name" value="Aspartate Aminotransferase, domain 1"/>
    <property type="match status" value="1"/>
</dbReference>
<reference evidence="2" key="1">
    <citation type="submission" date="2022-06" db="EMBL/GenBank/DDBJ databases">
        <title>Diverse halophilic archaea isolated from saline environments.</title>
        <authorList>
            <person name="Cui H.-L."/>
        </authorList>
    </citation>
    <scope>NUCLEOTIDE SEQUENCE</scope>
    <source>
        <strain evidence="2">WLHS1</strain>
    </source>
</reference>
<keyword evidence="1" id="KW-0663">Pyridoxal phosphate</keyword>
<protein>
    <submittedName>
        <fullName evidence="2">DegT/DnrJ/EryC1/StrS family aminotransferase</fullName>
    </submittedName>
</protein>
<dbReference type="GO" id="GO:0000271">
    <property type="term" value="P:polysaccharide biosynthetic process"/>
    <property type="evidence" value="ECO:0007669"/>
    <property type="project" value="TreeGrafter"/>
</dbReference>
<proteinExistence type="inferred from homology"/>
<keyword evidence="2" id="KW-0032">Aminotransferase</keyword>
<organism evidence="2 3">
    <name type="scientific">Natronosalvus rutilus</name>
    <dbReference type="NCBI Taxonomy" id="2953753"/>
    <lineage>
        <taxon>Archaea</taxon>
        <taxon>Methanobacteriati</taxon>
        <taxon>Methanobacteriota</taxon>
        <taxon>Stenosarchaea group</taxon>
        <taxon>Halobacteria</taxon>
        <taxon>Halobacteriales</taxon>
        <taxon>Natrialbaceae</taxon>
        <taxon>Natronosalvus</taxon>
    </lineage>
</organism>
<dbReference type="Pfam" id="PF01041">
    <property type="entry name" value="DegT_DnrJ_EryC1"/>
    <property type="match status" value="1"/>
</dbReference>
<dbReference type="SUPFAM" id="SSF53383">
    <property type="entry name" value="PLP-dependent transferases"/>
    <property type="match status" value="1"/>
</dbReference>
<accession>A0A9E7NE20</accession>
<dbReference type="Gene3D" id="3.40.640.10">
    <property type="entry name" value="Type I PLP-dependent aspartate aminotransferase-like (Major domain)"/>
    <property type="match status" value="1"/>
</dbReference>
<dbReference type="InterPro" id="IPR000653">
    <property type="entry name" value="DegT/StrS_aminotransferase"/>
</dbReference>
<comment type="similarity">
    <text evidence="1">Belongs to the DegT/DnrJ/EryC1 family.</text>
</comment>
<dbReference type="GeneID" id="73290069"/>
<dbReference type="AlphaFoldDB" id="A0A9E7NE20"/>
<sequence length="415" mass="45981">MDEAMIGGTPSVLASIRDGGRPLLEQAFIAPTRFRATGALADDTPLASHPNRPTVAAYLEGRADEMAYYGSSKAALRDGLATLLALDEGAATNVLLPAYLPDAVVEPIRELDLEPRHYAITESLAPNRRDLESRIDDRTLAVVSVNYFGFPQRGFDVIESLVDEYDCSHVEDNAHGPLSLERGRLLGTRGDVGVTSLWKLLAIPNGAALYLSDPDVSARFEPSTLAGVDGRVRRSDLAFVCKSLATNAFARRPSLEDAATRVSRTNRGGEEIPDSNRRYEASKRRLSRLSASVLAGTDPYEIRSRRRENYRAWSALFANRPDVDPLFETPPPGVCPQVFPVRTDRPERLRRLLESHGVRGVHTWPRLSRSVLENPAYETAHRLSETVVLLPVHQHIDPDSIRAVERAIERRLEPR</sequence>
<dbReference type="InterPro" id="IPR015421">
    <property type="entry name" value="PyrdxlP-dep_Trfase_major"/>
</dbReference>
<name>A0A9E7NE20_9EURY</name>